<dbReference type="FunFam" id="1.10.8.60:FF:000069">
    <property type="entry name" value="spermatogenesis-associated protein 5 isoform X1"/>
    <property type="match status" value="1"/>
</dbReference>
<keyword evidence="3" id="KW-0067">ATP-binding</keyword>
<organism evidence="5 6">
    <name type="scientific">Sinanodonta woodiana</name>
    <name type="common">Chinese pond mussel</name>
    <name type="synonym">Anodonta woodiana</name>
    <dbReference type="NCBI Taxonomy" id="1069815"/>
    <lineage>
        <taxon>Eukaryota</taxon>
        <taxon>Metazoa</taxon>
        <taxon>Spiralia</taxon>
        <taxon>Lophotrochozoa</taxon>
        <taxon>Mollusca</taxon>
        <taxon>Bivalvia</taxon>
        <taxon>Autobranchia</taxon>
        <taxon>Heteroconchia</taxon>
        <taxon>Palaeoheterodonta</taxon>
        <taxon>Unionida</taxon>
        <taxon>Unionoidea</taxon>
        <taxon>Unionidae</taxon>
        <taxon>Unioninae</taxon>
        <taxon>Sinanodonta</taxon>
    </lineage>
</organism>
<dbReference type="PANTHER" id="PTHR23077">
    <property type="entry name" value="AAA-FAMILY ATPASE"/>
    <property type="match status" value="1"/>
</dbReference>
<dbReference type="CDD" id="cd19511">
    <property type="entry name" value="RecA-like_CDC48_r2-like"/>
    <property type="match status" value="1"/>
</dbReference>
<feature type="domain" description="AAA+ ATPase" evidence="4">
    <location>
        <begin position="643"/>
        <end position="781"/>
    </location>
</feature>
<dbReference type="Pfam" id="PF00004">
    <property type="entry name" value="AAA"/>
    <property type="match status" value="2"/>
</dbReference>
<evidence type="ECO:0000313" key="6">
    <source>
        <dbReference type="Proteomes" id="UP001634394"/>
    </source>
</evidence>
<dbReference type="AlphaFoldDB" id="A0ABD3X479"/>
<dbReference type="SUPFAM" id="SSF52540">
    <property type="entry name" value="P-loop containing nucleoside triphosphate hydrolases"/>
    <property type="match status" value="2"/>
</dbReference>
<dbReference type="PROSITE" id="PS00674">
    <property type="entry name" value="AAA"/>
    <property type="match status" value="2"/>
</dbReference>
<dbReference type="InterPro" id="IPR003960">
    <property type="entry name" value="ATPase_AAA_CS"/>
</dbReference>
<evidence type="ECO:0000256" key="1">
    <source>
        <dbReference type="ARBA" id="ARBA00022737"/>
    </source>
</evidence>
<dbReference type="InterPro" id="IPR041569">
    <property type="entry name" value="AAA_lid_3"/>
</dbReference>
<dbReference type="Pfam" id="PF17862">
    <property type="entry name" value="AAA_lid_3"/>
    <property type="match status" value="2"/>
</dbReference>
<dbReference type="Proteomes" id="UP001634394">
    <property type="component" value="Unassembled WGS sequence"/>
</dbReference>
<dbReference type="CDD" id="cd19503">
    <property type="entry name" value="RecA-like_CDC48_NLV2_r1-like"/>
    <property type="match status" value="1"/>
</dbReference>
<dbReference type="InterPro" id="IPR003593">
    <property type="entry name" value="AAA+_ATPase"/>
</dbReference>
<dbReference type="EMBL" id="JBJQND010000004">
    <property type="protein sequence ID" value="KAL3881046.1"/>
    <property type="molecule type" value="Genomic_DNA"/>
</dbReference>
<evidence type="ECO:0000256" key="2">
    <source>
        <dbReference type="ARBA" id="ARBA00022741"/>
    </source>
</evidence>
<dbReference type="FunFam" id="3.40.50.300:FF:001985">
    <property type="entry name" value="Chromosome 9, whole genome shotgun sequence"/>
    <property type="match status" value="1"/>
</dbReference>
<dbReference type="Gene3D" id="1.10.8.60">
    <property type="match status" value="2"/>
</dbReference>
<dbReference type="InterPro" id="IPR003959">
    <property type="entry name" value="ATPase_AAA_core"/>
</dbReference>
<dbReference type="GO" id="GO:0005524">
    <property type="term" value="F:ATP binding"/>
    <property type="evidence" value="ECO:0007669"/>
    <property type="project" value="UniProtKB-KW"/>
</dbReference>
<dbReference type="Gene3D" id="3.40.50.300">
    <property type="entry name" value="P-loop containing nucleotide triphosphate hydrolases"/>
    <property type="match status" value="2"/>
</dbReference>
<dbReference type="PANTHER" id="PTHR23077:SF27">
    <property type="entry name" value="ATPASE FAMILY GENE 2 PROTEIN HOMOLOG A"/>
    <property type="match status" value="1"/>
</dbReference>
<name>A0ABD3X479_SINWO</name>
<accession>A0ABD3X479</accession>
<evidence type="ECO:0000256" key="3">
    <source>
        <dbReference type="ARBA" id="ARBA00022840"/>
    </source>
</evidence>
<sequence length="876" mass="97096">MPPRSRTIRPEWNECLICKRIIHGKDLLQHKELCSNISTTTHGFVLNNVLHGVVSPVKDIDKIPVPKAIKEEVILLNPSAMQLCRITIGRACVVGGRTVQIAWPSQSISPTGVGLQEELLVKLDIDKDILHVTVEPLENSSQLAAEIHFCPKEWNQRYEEKEFTDYLKNKLCGRFICTGNKLIISYFGQPCCLSVTYIQERTAESGDFLIDSGYSNESCLPALTENIADLSLNNSKDSELSSTNLNLSTCDQSVIQSYSSLLNVSGNKTSTPSKAEYSCESPRTANTSIELCNISNFQTPQLKRTGSKNCHQFYKVHMETSITIKRPQHSEQKETVPMDKVTFSSIGGLKIQIEAIREMLELPLQRPELFKEYAGLSQPRGILLFGPSGTGKSMLAKAIANELPVNVVTLSGPEIWSKFYGETENKLRNIFKAAAERAPSLIVIDEIDAICPRRDSTHNELDKRVVATFLTLMDGIDSHGRDKYVFVLGTTSKPDAIDPALRRPGRFDREIEIGVPTAQDRFEILEKLLSRIQHNLSPEDLRSVADVAHAFVGADLAVLCKEAGMCALKEEGHSGDKSCITRIHMSQAFHVVQPSAMREVQLEVPKVLWSDIGGQEEIKLKLRQAVEWPLRHPEAFTRMGIQPPKGILMYGPPGCSKTMIAKALATESGLNFIAVKGPELFSKWVGESERAVREVFRKARAASPSIVFFDEIDALAVERGSSGGSSNVADRVLAQLLTEIDGVEKLQDVTVVAATNRPDMIDKALLRPGRIDRILYVPLPDAKTRKEIFQIHFRKMPIGDSVDLESLVNKTEKYSGAEISAVCHEAALAALQESIESSVVDSRHLELALTTVTPRISDSLLHFYHQYQNASGLHAI</sequence>
<dbReference type="SMART" id="SM00382">
    <property type="entry name" value="AAA"/>
    <property type="match status" value="2"/>
</dbReference>
<keyword evidence="6" id="KW-1185">Reference proteome</keyword>
<proteinExistence type="predicted"/>
<keyword evidence="1" id="KW-0677">Repeat</keyword>
<protein>
    <recommendedName>
        <fullName evidence="4">AAA+ ATPase domain-containing protein</fullName>
    </recommendedName>
</protein>
<dbReference type="FunFam" id="3.40.50.300:FF:000661">
    <property type="entry name" value="calmodulin-interacting protein 111 isoform X1"/>
    <property type="match status" value="1"/>
</dbReference>
<keyword evidence="2" id="KW-0547">Nucleotide-binding</keyword>
<evidence type="ECO:0000259" key="4">
    <source>
        <dbReference type="SMART" id="SM00382"/>
    </source>
</evidence>
<dbReference type="InterPro" id="IPR050168">
    <property type="entry name" value="AAA_ATPase_domain"/>
</dbReference>
<evidence type="ECO:0000313" key="5">
    <source>
        <dbReference type="EMBL" id="KAL3881046.1"/>
    </source>
</evidence>
<dbReference type="InterPro" id="IPR027417">
    <property type="entry name" value="P-loop_NTPase"/>
</dbReference>
<comment type="caution">
    <text evidence="5">The sequence shown here is derived from an EMBL/GenBank/DDBJ whole genome shotgun (WGS) entry which is preliminary data.</text>
</comment>
<gene>
    <name evidence="5" type="ORF">ACJMK2_033245</name>
</gene>
<feature type="domain" description="AAA+ ATPase" evidence="4">
    <location>
        <begin position="378"/>
        <end position="517"/>
    </location>
</feature>
<reference evidence="5 6" key="1">
    <citation type="submission" date="2024-11" db="EMBL/GenBank/DDBJ databases">
        <title>Chromosome-level genome assembly of the freshwater bivalve Anodonta woodiana.</title>
        <authorList>
            <person name="Chen X."/>
        </authorList>
    </citation>
    <scope>NUCLEOTIDE SEQUENCE [LARGE SCALE GENOMIC DNA]</scope>
    <source>
        <strain evidence="5">MN2024</strain>
        <tissue evidence="5">Gills</tissue>
    </source>
</reference>